<evidence type="ECO:0000313" key="2">
    <source>
        <dbReference type="EMBL" id="GAA2100892.1"/>
    </source>
</evidence>
<sequence>MCTVARDSGRQATMTTSGGTSDAVAFVGDWSGPVVATSVHAGHELRPDIAAAMVLDETERFREEDPHTDRIAAVVPDRVVTTRSRFEADLNRPRREAVYRRPEDCWGLEVWRDGVLSDELFEGSLETYDAFYDALAPRLDALAERGPFVLLDVHSYNHRRDGAGAPPAPASDNPEVNVGTGSLDHDLFGPLVERFMGDLRDASLGCGPLDARENVAFEGRNLAWWVHDRYPRVGCVLALEFKKTFMDEWSGELDEERLRHAQEGLAATLPGLHEELGRLR</sequence>
<reference evidence="2 3" key="1">
    <citation type="journal article" date="2019" name="Int. J. Syst. Evol. Microbiol.">
        <title>The Global Catalogue of Microorganisms (GCM) 10K type strain sequencing project: providing services to taxonomists for standard genome sequencing and annotation.</title>
        <authorList>
            <consortium name="The Broad Institute Genomics Platform"/>
            <consortium name="The Broad Institute Genome Sequencing Center for Infectious Disease"/>
            <person name="Wu L."/>
            <person name="Ma J."/>
        </authorList>
    </citation>
    <scope>NUCLEOTIDE SEQUENCE [LARGE SCALE GENOMIC DNA]</scope>
    <source>
        <strain evidence="2 3">JCM 13813</strain>
    </source>
</reference>
<proteinExistence type="predicted"/>
<feature type="region of interest" description="Disordered" evidence="1">
    <location>
        <begin position="1"/>
        <end position="21"/>
    </location>
</feature>
<protein>
    <submittedName>
        <fullName evidence="2">N-formylglutamate amidohydrolase</fullName>
    </submittedName>
</protein>
<dbReference type="Proteomes" id="UP001501161">
    <property type="component" value="Unassembled WGS sequence"/>
</dbReference>
<organism evidence="2 3">
    <name type="scientific">Nocardioides furvisabuli</name>
    <dbReference type="NCBI Taxonomy" id="375542"/>
    <lineage>
        <taxon>Bacteria</taxon>
        <taxon>Bacillati</taxon>
        <taxon>Actinomycetota</taxon>
        <taxon>Actinomycetes</taxon>
        <taxon>Propionibacteriales</taxon>
        <taxon>Nocardioidaceae</taxon>
        <taxon>Nocardioides</taxon>
    </lineage>
</organism>
<dbReference type="EMBL" id="BAAAMQ010000009">
    <property type="protein sequence ID" value="GAA2100892.1"/>
    <property type="molecule type" value="Genomic_DNA"/>
</dbReference>
<evidence type="ECO:0000313" key="3">
    <source>
        <dbReference type="Proteomes" id="UP001501161"/>
    </source>
</evidence>
<feature type="compositionally biased region" description="Polar residues" evidence="1">
    <location>
        <begin position="10"/>
        <end position="20"/>
    </location>
</feature>
<comment type="caution">
    <text evidence="2">The sequence shown here is derived from an EMBL/GenBank/DDBJ whole genome shotgun (WGS) entry which is preliminary data.</text>
</comment>
<name>A0ABN2WXV3_9ACTN</name>
<keyword evidence="3" id="KW-1185">Reference proteome</keyword>
<accession>A0ABN2WXV3</accession>
<dbReference type="InterPro" id="IPR007709">
    <property type="entry name" value="N-FG_amidohydro"/>
</dbReference>
<evidence type="ECO:0000256" key="1">
    <source>
        <dbReference type="SAM" id="MobiDB-lite"/>
    </source>
</evidence>
<dbReference type="SUPFAM" id="SSF53187">
    <property type="entry name" value="Zn-dependent exopeptidases"/>
    <property type="match status" value="1"/>
</dbReference>
<dbReference type="Gene3D" id="3.40.630.40">
    <property type="entry name" value="Zn-dependent exopeptidases"/>
    <property type="match status" value="1"/>
</dbReference>
<gene>
    <name evidence="2" type="ORF">GCM10009726_11010</name>
</gene>
<dbReference type="Pfam" id="PF05013">
    <property type="entry name" value="FGase"/>
    <property type="match status" value="1"/>
</dbReference>